<evidence type="ECO:0000256" key="1">
    <source>
        <dbReference type="SAM" id="SignalP"/>
    </source>
</evidence>
<gene>
    <name evidence="2" type="ORF">ERS008491_03377</name>
</gene>
<name>A0A0T9LTZ2_YERKR</name>
<dbReference type="InterPro" id="IPR022231">
    <property type="entry name" value="DUF3757"/>
</dbReference>
<dbReference type="Pfam" id="PF12582">
    <property type="entry name" value="DUF3757"/>
    <property type="match status" value="1"/>
</dbReference>
<accession>A0A0T9LTZ2</accession>
<organism evidence="2 3">
    <name type="scientific">Yersinia kristensenii</name>
    <dbReference type="NCBI Taxonomy" id="28152"/>
    <lineage>
        <taxon>Bacteria</taxon>
        <taxon>Pseudomonadati</taxon>
        <taxon>Pseudomonadota</taxon>
        <taxon>Gammaproteobacteria</taxon>
        <taxon>Enterobacterales</taxon>
        <taxon>Yersiniaceae</taxon>
        <taxon>Yersinia</taxon>
    </lineage>
</organism>
<feature type="signal peptide" evidence="1">
    <location>
        <begin position="1"/>
        <end position="19"/>
    </location>
</feature>
<reference evidence="2 3" key="1">
    <citation type="submission" date="2015-03" db="EMBL/GenBank/DDBJ databases">
        <authorList>
            <person name="Murphy D."/>
        </authorList>
    </citation>
    <scope>NUCLEOTIDE SEQUENCE [LARGE SCALE GENOMIC DNA]</scope>
    <source>
        <strain evidence="2 3">FCF326</strain>
    </source>
</reference>
<protein>
    <submittedName>
        <fullName evidence="2">Protein of uncharacterized function (DUF3757)</fullName>
    </submittedName>
</protein>
<sequence length="146" mass="16288">MKYKLPCLFLFFAPFSALATLHCPAINEIKHGAGVYTAVAADDTEWSGTLQGELPQFGTIKDFSEAMMIVEGSSEEKRGKFQKCTYNLHAEGKQIDMFYENKAWLASISDKPHWKYEQGGFLNYYTCSGVAPEACQFDIVVASATF</sequence>
<feature type="chain" id="PRO_5006692776" evidence="1">
    <location>
        <begin position="20"/>
        <end position="146"/>
    </location>
</feature>
<dbReference type="RefSeq" id="WP_050119913.1">
    <property type="nucleotide sequence ID" value="NZ_CABHXR010000036.1"/>
</dbReference>
<dbReference type="Proteomes" id="UP000045824">
    <property type="component" value="Unassembled WGS sequence"/>
</dbReference>
<keyword evidence="1" id="KW-0732">Signal</keyword>
<proteinExistence type="predicted"/>
<evidence type="ECO:0000313" key="3">
    <source>
        <dbReference type="Proteomes" id="UP000045824"/>
    </source>
</evidence>
<dbReference type="AlphaFoldDB" id="A0A0T9LTZ2"/>
<evidence type="ECO:0000313" key="2">
    <source>
        <dbReference type="EMBL" id="CNF23925.1"/>
    </source>
</evidence>
<dbReference type="EMBL" id="CPYI01000015">
    <property type="protein sequence ID" value="CNF23925.1"/>
    <property type="molecule type" value="Genomic_DNA"/>
</dbReference>